<feature type="signal peptide" evidence="8">
    <location>
        <begin position="1"/>
        <end position="24"/>
    </location>
</feature>
<dbReference type="EMBL" id="MVFC01000073">
    <property type="protein sequence ID" value="OON71235.1"/>
    <property type="molecule type" value="Genomic_DNA"/>
</dbReference>
<dbReference type="InterPro" id="IPR005528">
    <property type="entry name" value="ChpA-H"/>
</dbReference>
<keyword evidence="5" id="KW-0130">Cell adhesion</keyword>
<evidence type="ECO:0000256" key="6">
    <source>
        <dbReference type="ARBA" id="ARBA00023087"/>
    </source>
</evidence>
<accession>A0A1V3ZZE4</accession>
<sequence>MKKTIAVLAVSAAVLLGSAGIASADSDAIGAAVGSPGVISGNATGAPVGLPVGACGFNVDAGGALNPSADAACTNTFDD</sequence>
<dbReference type="GO" id="GO:0007155">
    <property type="term" value="P:cell adhesion"/>
    <property type="evidence" value="ECO:0007669"/>
    <property type="project" value="UniProtKB-KW"/>
</dbReference>
<dbReference type="Pfam" id="PF03777">
    <property type="entry name" value="ChpA-C"/>
    <property type="match status" value="1"/>
</dbReference>
<dbReference type="Proteomes" id="UP000190539">
    <property type="component" value="Unassembled WGS sequence"/>
</dbReference>
<evidence type="ECO:0000313" key="11">
    <source>
        <dbReference type="Proteomes" id="UP000190539"/>
    </source>
</evidence>
<feature type="chain" id="PRO_5012867010" evidence="8">
    <location>
        <begin position="25"/>
        <end position="79"/>
    </location>
</feature>
<comment type="subcellular location">
    <subcellularLocation>
        <location evidence="1">Secreted</location>
        <location evidence="1">Cell wall</location>
    </subcellularLocation>
</comment>
<dbReference type="AlphaFoldDB" id="A0A1V3ZZE4"/>
<evidence type="ECO:0000256" key="5">
    <source>
        <dbReference type="ARBA" id="ARBA00022889"/>
    </source>
</evidence>
<evidence type="ECO:0000256" key="2">
    <source>
        <dbReference type="ARBA" id="ARBA00022512"/>
    </source>
</evidence>
<keyword evidence="4 8" id="KW-0732">Signal</keyword>
<protein>
    <submittedName>
        <fullName evidence="10">Chaplin</fullName>
    </submittedName>
</protein>
<organism evidence="10 11">
    <name type="scientific">Streptomyces tsukubensis</name>
    <dbReference type="NCBI Taxonomy" id="83656"/>
    <lineage>
        <taxon>Bacteria</taxon>
        <taxon>Bacillati</taxon>
        <taxon>Actinomycetota</taxon>
        <taxon>Actinomycetes</taxon>
        <taxon>Kitasatosporales</taxon>
        <taxon>Streptomycetaceae</taxon>
        <taxon>Streptomyces</taxon>
    </lineage>
</organism>
<reference evidence="10 11" key="1">
    <citation type="submission" date="2017-02" db="EMBL/GenBank/DDBJ databases">
        <title>Draft Genome Sequence of Streptomyces tsukubaensis F601, a Producer of the immunosuppressant tacrolimus FK506.</title>
        <authorList>
            <person name="Zong G."/>
            <person name="Zhong C."/>
            <person name="Fu J."/>
            <person name="Qin R."/>
            <person name="Cao G."/>
        </authorList>
    </citation>
    <scope>NUCLEOTIDE SEQUENCE [LARGE SCALE GENOMIC DNA]</scope>
    <source>
        <strain evidence="10 11">F601</strain>
    </source>
</reference>
<dbReference type="RefSeq" id="WP_077974565.1">
    <property type="nucleotide sequence ID" value="NZ_CP045178.1"/>
</dbReference>
<dbReference type="PROSITE" id="PS51884">
    <property type="entry name" value="CHAPLIN"/>
    <property type="match status" value="1"/>
</dbReference>
<keyword evidence="6 7" id="KW-0034">Amyloid</keyword>
<gene>
    <name evidence="10" type="ORF">B1H18_34565</name>
</gene>
<proteinExistence type="predicted"/>
<evidence type="ECO:0000256" key="1">
    <source>
        <dbReference type="ARBA" id="ARBA00004191"/>
    </source>
</evidence>
<evidence type="ECO:0000256" key="3">
    <source>
        <dbReference type="ARBA" id="ARBA00022525"/>
    </source>
</evidence>
<feature type="domain" description="Chaplin" evidence="9">
    <location>
        <begin position="35"/>
        <end position="75"/>
    </location>
</feature>
<keyword evidence="2" id="KW-0134">Cell wall</keyword>
<comment type="caution">
    <text evidence="10">The sequence shown here is derived from an EMBL/GenBank/DDBJ whole genome shotgun (WGS) entry which is preliminary data.</text>
</comment>
<evidence type="ECO:0000256" key="8">
    <source>
        <dbReference type="SAM" id="SignalP"/>
    </source>
</evidence>
<evidence type="ECO:0000256" key="4">
    <source>
        <dbReference type="ARBA" id="ARBA00022729"/>
    </source>
</evidence>
<name>A0A1V3ZZE4_9ACTN</name>
<keyword evidence="3" id="KW-0964">Secreted</keyword>
<evidence type="ECO:0000259" key="9">
    <source>
        <dbReference type="PROSITE" id="PS51884"/>
    </source>
</evidence>
<evidence type="ECO:0000313" key="10">
    <source>
        <dbReference type="EMBL" id="OON71235.1"/>
    </source>
</evidence>
<keyword evidence="11" id="KW-1185">Reference proteome</keyword>
<evidence type="ECO:0000256" key="7">
    <source>
        <dbReference type="PROSITE-ProRule" id="PRU01232"/>
    </source>
</evidence>